<feature type="region of interest" description="Disordered" evidence="1">
    <location>
        <begin position="15"/>
        <end position="124"/>
    </location>
</feature>
<organism evidence="2 3">
    <name type="scientific">Seminavis robusta</name>
    <dbReference type="NCBI Taxonomy" id="568900"/>
    <lineage>
        <taxon>Eukaryota</taxon>
        <taxon>Sar</taxon>
        <taxon>Stramenopiles</taxon>
        <taxon>Ochrophyta</taxon>
        <taxon>Bacillariophyta</taxon>
        <taxon>Bacillariophyceae</taxon>
        <taxon>Bacillariophycidae</taxon>
        <taxon>Naviculales</taxon>
        <taxon>Naviculaceae</taxon>
        <taxon>Seminavis</taxon>
    </lineage>
</organism>
<protein>
    <submittedName>
        <fullName evidence="2">Uncharacterized protein</fullName>
    </submittedName>
</protein>
<keyword evidence="3" id="KW-1185">Reference proteome</keyword>
<name>A0A9N8DN06_9STRA</name>
<feature type="compositionally biased region" description="Low complexity" evidence="1">
    <location>
        <begin position="101"/>
        <end position="122"/>
    </location>
</feature>
<evidence type="ECO:0000256" key="1">
    <source>
        <dbReference type="SAM" id="MobiDB-lite"/>
    </source>
</evidence>
<reference evidence="2" key="1">
    <citation type="submission" date="2020-06" db="EMBL/GenBank/DDBJ databases">
        <authorList>
            <consortium name="Plant Systems Biology data submission"/>
        </authorList>
    </citation>
    <scope>NUCLEOTIDE SEQUENCE</scope>
    <source>
        <strain evidence="2">D6</strain>
    </source>
</reference>
<proteinExistence type="predicted"/>
<feature type="region of interest" description="Disordered" evidence="1">
    <location>
        <begin position="162"/>
        <end position="186"/>
    </location>
</feature>
<comment type="caution">
    <text evidence="2">The sequence shown here is derived from an EMBL/GenBank/DDBJ whole genome shotgun (WGS) entry which is preliminary data.</text>
</comment>
<evidence type="ECO:0000313" key="3">
    <source>
        <dbReference type="Proteomes" id="UP001153069"/>
    </source>
</evidence>
<sequence length="199" mass="21795">MAPSMKRVFSIPKLSALIGSQEEAESNTTPITDSIDKDNTNPRKGGRRKTKRSGQQKISKRNSHNDLLRLASDAVGKEKKKRSSHNDLTRLVSKGKGGSNGSLSSLWKSSGSASSKGSVSKLNYSKELVDGEVDDILKMVKQLKSSSHGQQLLSEFVDYQTGKTKRKPKLLRDGSSQDSWEDPSSLEFAPPLSEIYIEG</sequence>
<accession>A0A9N8DN06</accession>
<dbReference type="AlphaFoldDB" id="A0A9N8DN06"/>
<feature type="compositionally biased region" description="Basic residues" evidence="1">
    <location>
        <begin position="44"/>
        <end position="62"/>
    </location>
</feature>
<dbReference type="EMBL" id="CAICTM010000237">
    <property type="protein sequence ID" value="CAB9505627.1"/>
    <property type="molecule type" value="Genomic_DNA"/>
</dbReference>
<gene>
    <name evidence="2" type="ORF">SEMRO_238_G095430.1</name>
</gene>
<evidence type="ECO:0000313" key="2">
    <source>
        <dbReference type="EMBL" id="CAB9505627.1"/>
    </source>
</evidence>
<dbReference type="Proteomes" id="UP001153069">
    <property type="component" value="Unassembled WGS sequence"/>
</dbReference>